<dbReference type="Proteomes" id="UP000654918">
    <property type="component" value="Unassembled WGS sequence"/>
</dbReference>
<dbReference type="AlphaFoldDB" id="A0A8H6JCX2"/>
<reference evidence="2" key="1">
    <citation type="journal article" date="2020" name="Phytopathology">
        <title>Genome Sequence Resources of Colletotrichum truncatum, C. plurivorum, C. musicola, and C. sojae: Four Species Pathogenic to Soybean (Glycine max).</title>
        <authorList>
            <person name="Rogerio F."/>
            <person name="Boufleur T.R."/>
            <person name="Ciampi-Guillardi M."/>
            <person name="Sukno S.A."/>
            <person name="Thon M.R."/>
            <person name="Massola Junior N.S."/>
            <person name="Baroncelli R."/>
        </authorList>
    </citation>
    <scope>NUCLEOTIDE SEQUENCE</scope>
    <source>
        <strain evidence="2">LFN00145</strain>
    </source>
</reference>
<protein>
    <submittedName>
        <fullName evidence="2">Uncharacterized protein</fullName>
    </submittedName>
</protein>
<dbReference type="EMBL" id="WIGO01000488">
    <property type="protein sequence ID" value="KAF6810682.1"/>
    <property type="molecule type" value="Genomic_DNA"/>
</dbReference>
<organism evidence="2 3">
    <name type="scientific">Colletotrichum plurivorum</name>
    <dbReference type="NCBI Taxonomy" id="2175906"/>
    <lineage>
        <taxon>Eukaryota</taxon>
        <taxon>Fungi</taxon>
        <taxon>Dikarya</taxon>
        <taxon>Ascomycota</taxon>
        <taxon>Pezizomycotina</taxon>
        <taxon>Sordariomycetes</taxon>
        <taxon>Hypocreomycetidae</taxon>
        <taxon>Glomerellales</taxon>
        <taxon>Glomerellaceae</taxon>
        <taxon>Colletotrichum</taxon>
        <taxon>Colletotrichum orchidearum species complex</taxon>
    </lineage>
</organism>
<feature type="region of interest" description="Disordered" evidence="1">
    <location>
        <begin position="136"/>
        <end position="155"/>
    </location>
</feature>
<accession>A0A8H6JCX2</accession>
<keyword evidence="3" id="KW-1185">Reference proteome</keyword>
<evidence type="ECO:0000313" key="2">
    <source>
        <dbReference type="EMBL" id="KAF6810682.1"/>
    </source>
</evidence>
<comment type="caution">
    <text evidence="2">The sequence shown here is derived from an EMBL/GenBank/DDBJ whole genome shotgun (WGS) entry which is preliminary data.</text>
</comment>
<evidence type="ECO:0000256" key="1">
    <source>
        <dbReference type="SAM" id="MobiDB-lite"/>
    </source>
</evidence>
<name>A0A8H6JCX2_9PEZI</name>
<sequence length="200" mass="22388">MTGLLDLPIEIRENIYRYCLGGEPSYSLNPYTNKMTNPDGSWIDLRITMTCKQIHDEASDYALRQMKFSTWSGQASGTYAGRFEYIMTALQHCRASLAPCLEAVKADSHVGPGGYPESCREIPSVFRKLVRSCIQKSSSDGRHRNKPSKSTTTSPATLYTDVQLATLDPAPWSIPSLRDLERMESSIRSARARFLQGLDI</sequence>
<proteinExistence type="predicted"/>
<evidence type="ECO:0000313" key="3">
    <source>
        <dbReference type="Proteomes" id="UP000654918"/>
    </source>
</evidence>
<gene>
    <name evidence="2" type="ORF">CPLU01_15257</name>
</gene>